<dbReference type="EMBL" id="MASR01000001">
    <property type="protein sequence ID" value="OFE13400.1"/>
    <property type="molecule type" value="Genomic_DNA"/>
</dbReference>
<evidence type="ECO:0000313" key="2">
    <source>
        <dbReference type="Proteomes" id="UP000175669"/>
    </source>
</evidence>
<evidence type="ECO:0000313" key="1">
    <source>
        <dbReference type="EMBL" id="OFE13400.1"/>
    </source>
</evidence>
<name>A0A1E8CLS6_9GAMM</name>
<dbReference type="AlphaFoldDB" id="A0A1E8CLS6"/>
<organism evidence="1 2">
    <name type="scientific">Pseudohongiella acticola</name>
    <dbReference type="NCBI Taxonomy" id="1524254"/>
    <lineage>
        <taxon>Bacteria</taxon>
        <taxon>Pseudomonadati</taxon>
        <taxon>Pseudomonadota</taxon>
        <taxon>Gammaproteobacteria</taxon>
        <taxon>Pseudomonadales</taxon>
        <taxon>Pseudohongiellaceae</taxon>
        <taxon>Pseudohongiella</taxon>
    </lineage>
</organism>
<protein>
    <recommendedName>
        <fullName evidence="3">DUF3501 domain-containing protein</fullName>
    </recommendedName>
</protein>
<accession>A0A1E8CLS6</accession>
<evidence type="ECO:0008006" key="3">
    <source>
        <dbReference type="Google" id="ProtNLM"/>
    </source>
</evidence>
<reference evidence="2" key="1">
    <citation type="submission" date="2016-07" db="EMBL/GenBank/DDBJ databases">
        <authorList>
            <person name="Florea S."/>
            <person name="Webb J.S."/>
            <person name="Jaromczyk J."/>
            <person name="Schardl C.L."/>
        </authorList>
    </citation>
    <scope>NUCLEOTIDE SEQUENCE [LARGE SCALE GENOMIC DNA]</scope>
    <source>
        <strain evidence="2">KCTC 42131</strain>
    </source>
</reference>
<keyword evidence="2" id="KW-1185">Reference proteome</keyword>
<dbReference type="STRING" id="1524254.PHACT_09830"/>
<dbReference type="RefSeq" id="WP_070117480.1">
    <property type="nucleotide sequence ID" value="NZ_MASR01000001.1"/>
</dbReference>
<dbReference type="Proteomes" id="UP000175669">
    <property type="component" value="Unassembled WGS sequence"/>
</dbReference>
<gene>
    <name evidence="1" type="ORF">PHACT_09830</name>
</gene>
<dbReference type="InterPro" id="IPR021890">
    <property type="entry name" value="DUF3501"/>
</dbReference>
<dbReference type="Pfam" id="PF12007">
    <property type="entry name" value="DUF3501"/>
    <property type="match status" value="1"/>
</dbReference>
<proteinExistence type="predicted"/>
<comment type="caution">
    <text evidence="1">The sequence shown here is derived from an EMBL/GenBank/DDBJ whole genome shotgun (WGS) entry which is preliminary data.</text>
</comment>
<sequence length="202" mass="22727">MTDNSKLTVADISTPDQYQRQRPAVRRAMIDYKKNRRVALGPHVTLHFEDMMTMRYQVQEMVYAENLRGDDAIEQELAAYNPLIPDGTNLKCTLMIEVSDPDQRHQILRDLLALEQHVGIQVDGHEPVMASANNDSAESVPSKTSAVHFLCFEFQPAMIDALFKGASCSLFSNHPAYRCRVDPLPDSVSHALSQDFTPTKAH</sequence>